<gene>
    <name evidence="2" type="ORF">EV644_1586</name>
</gene>
<dbReference type="RefSeq" id="WP_132197806.1">
    <property type="nucleotide sequence ID" value="NZ_SLWM01000058.1"/>
</dbReference>
<protein>
    <recommendedName>
        <fullName evidence="1">Flavodoxin-like domain-containing protein</fullName>
    </recommendedName>
</protein>
<keyword evidence="3" id="KW-1185">Reference proteome</keyword>
<dbReference type="Gene3D" id="3.40.50.360">
    <property type="match status" value="1"/>
</dbReference>
<organism evidence="2 3">
    <name type="scientific">Kribbella orskensis</name>
    <dbReference type="NCBI Taxonomy" id="2512216"/>
    <lineage>
        <taxon>Bacteria</taxon>
        <taxon>Bacillati</taxon>
        <taxon>Actinomycetota</taxon>
        <taxon>Actinomycetes</taxon>
        <taxon>Propionibacteriales</taxon>
        <taxon>Kribbellaceae</taxon>
        <taxon>Kribbella</taxon>
    </lineage>
</organism>
<evidence type="ECO:0000313" key="2">
    <source>
        <dbReference type="EMBL" id="TCO07392.1"/>
    </source>
</evidence>
<dbReference type="Proteomes" id="UP000295818">
    <property type="component" value="Unassembled WGS sequence"/>
</dbReference>
<comment type="caution">
    <text evidence="2">The sequence shown here is derived from an EMBL/GenBank/DDBJ whole genome shotgun (WGS) entry which is preliminary data.</text>
</comment>
<proteinExistence type="predicted"/>
<reference evidence="2 3" key="1">
    <citation type="journal article" date="2015" name="Stand. Genomic Sci.">
        <title>Genomic Encyclopedia of Bacterial and Archaeal Type Strains, Phase III: the genomes of soil and plant-associated and newly described type strains.</title>
        <authorList>
            <person name="Whitman W.B."/>
            <person name="Woyke T."/>
            <person name="Klenk H.P."/>
            <person name="Zhou Y."/>
            <person name="Lilburn T.G."/>
            <person name="Beck B.J."/>
            <person name="De Vos P."/>
            <person name="Vandamme P."/>
            <person name="Eisen J.A."/>
            <person name="Garrity G."/>
            <person name="Hugenholtz P."/>
            <person name="Kyrpides N.C."/>
        </authorList>
    </citation>
    <scope>NUCLEOTIDE SEQUENCE [LARGE SCALE GENOMIC DNA]</scope>
    <source>
        <strain evidence="2 3">VKM Ac-2538</strain>
    </source>
</reference>
<dbReference type="PROSITE" id="PS00201">
    <property type="entry name" value="FLAVODOXIN"/>
    <property type="match status" value="1"/>
</dbReference>
<dbReference type="InterPro" id="IPR029039">
    <property type="entry name" value="Flavoprotein-like_sf"/>
</dbReference>
<dbReference type="PROSITE" id="PS50902">
    <property type="entry name" value="FLAVODOXIN_LIKE"/>
    <property type="match status" value="1"/>
</dbReference>
<evidence type="ECO:0000313" key="3">
    <source>
        <dbReference type="Proteomes" id="UP000295818"/>
    </source>
</evidence>
<dbReference type="InterPro" id="IPR001226">
    <property type="entry name" value="Flavodoxin_CS"/>
</dbReference>
<evidence type="ECO:0000259" key="1">
    <source>
        <dbReference type="PROSITE" id="PS50902"/>
    </source>
</evidence>
<dbReference type="EMBL" id="SLWM01000058">
    <property type="protein sequence ID" value="TCO07392.1"/>
    <property type="molecule type" value="Genomic_DNA"/>
</dbReference>
<sequence length="186" mass="20446">MSGTPRALIVYESMFGNTWKVAEAIGDGLRTVIDTDLVRVDRAPAEIAPDVRLLVVGGPTHAFSMSRPSTRADAVNRGDVVMPADTGIREWLGALPDRTTATISATFDTRITSLRRLPGSAARSAAKLLRRRDFRAMVPPATFFVDDTTGPIEEHELARAQQWGVDLGRELRPVLGPIRRRMRRSA</sequence>
<accession>A0ABY2B5N2</accession>
<name>A0ABY2B5N2_9ACTN</name>
<dbReference type="Pfam" id="PF00258">
    <property type="entry name" value="Flavodoxin_1"/>
    <property type="match status" value="1"/>
</dbReference>
<dbReference type="InterPro" id="IPR008254">
    <property type="entry name" value="Flavodoxin/NO_synth"/>
</dbReference>
<dbReference type="SUPFAM" id="SSF52218">
    <property type="entry name" value="Flavoproteins"/>
    <property type="match status" value="1"/>
</dbReference>
<feature type="domain" description="Flavodoxin-like" evidence="1">
    <location>
        <begin position="7"/>
        <end position="168"/>
    </location>
</feature>